<evidence type="ECO:0000313" key="2">
    <source>
        <dbReference type="Proteomes" id="UP000886998"/>
    </source>
</evidence>
<sequence length="89" mass="10432">MRVGSSIRWDSGGCVNFKQNTFPEHFRVFDRSALAGSAGQKRIAWKPEIPELLWRFRRVAFRGNDGDWSRYAPRFGRWDAGRYGSNQRH</sequence>
<reference evidence="1" key="1">
    <citation type="submission" date="2020-08" db="EMBL/GenBank/DDBJ databases">
        <title>Multicomponent nature underlies the extraordinary mechanical properties of spider dragline silk.</title>
        <authorList>
            <person name="Kono N."/>
            <person name="Nakamura H."/>
            <person name="Mori M."/>
            <person name="Yoshida Y."/>
            <person name="Ohtoshi R."/>
            <person name="Malay A.D."/>
            <person name="Moran D.A.P."/>
            <person name="Tomita M."/>
            <person name="Numata K."/>
            <person name="Arakawa K."/>
        </authorList>
    </citation>
    <scope>NUCLEOTIDE SEQUENCE</scope>
</reference>
<accession>A0A8X6WQM4</accession>
<dbReference type="AlphaFoldDB" id="A0A8X6WQM4"/>
<organism evidence="1 2">
    <name type="scientific">Trichonephila inaurata madagascariensis</name>
    <dbReference type="NCBI Taxonomy" id="2747483"/>
    <lineage>
        <taxon>Eukaryota</taxon>
        <taxon>Metazoa</taxon>
        <taxon>Ecdysozoa</taxon>
        <taxon>Arthropoda</taxon>
        <taxon>Chelicerata</taxon>
        <taxon>Arachnida</taxon>
        <taxon>Araneae</taxon>
        <taxon>Araneomorphae</taxon>
        <taxon>Entelegynae</taxon>
        <taxon>Araneoidea</taxon>
        <taxon>Nephilidae</taxon>
        <taxon>Trichonephila</taxon>
        <taxon>Trichonephila inaurata</taxon>
    </lineage>
</organism>
<evidence type="ECO:0000313" key="1">
    <source>
        <dbReference type="EMBL" id="GFY38772.1"/>
    </source>
</evidence>
<proteinExistence type="predicted"/>
<dbReference type="EMBL" id="BMAV01001060">
    <property type="protein sequence ID" value="GFY38772.1"/>
    <property type="molecule type" value="Genomic_DNA"/>
</dbReference>
<keyword evidence="2" id="KW-1185">Reference proteome</keyword>
<name>A0A8X6WQM4_9ARAC</name>
<gene>
    <name evidence="1" type="ORF">TNIN_243251</name>
</gene>
<comment type="caution">
    <text evidence="1">The sequence shown here is derived from an EMBL/GenBank/DDBJ whole genome shotgun (WGS) entry which is preliminary data.</text>
</comment>
<protein>
    <submittedName>
        <fullName evidence="1">Uncharacterized protein</fullName>
    </submittedName>
</protein>
<dbReference type="Proteomes" id="UP000886998">
    <property type="component" value="Unassembled WGS sequence"/>
</dbReference>